<feature type="region of interest" description="Disordered" evidence="1">
    <location>
        <begin position="163"/>
        <end position="183"/>
    </location>
</feature>
<sequence length="316" mass="33425">MSTPSPSGAPKPPSPAIIPVTPLPGILCVPPPPPTMAQSAKRARTADEEVRHAHTTTTANTTRHISSFAKTVISDALANAEVSRSIATVLDSELACISVVSPAHAREANHLARTITAALRKNSASASTTLDTPSPTPDSNVLAGTGKEPVTFAEIAAKGVNSASASRSTPCSSPIRKAAPLPTPQSDGRVFLRLDRDSPFAIHKEVQTFLRLAPTDIPGCHKVPTGFALVPKNDAVRQALLVRKDEIGAHFGCVQVEVPKKWVTYAVQNVPMTMRLGMVPVDTTTAIKDEILVQTGQEPIALRPSQHYRPGEAYAT</sequence>
<protein>
    <submittedName>
        <fullName evidence="2">Uncharacterized protein</fullName>
    </submittedName>
</protein>
<feature type="region of interest" description="Disordered" evidence="1">
    <location>
        <begin position="124"/>
        <end position="143"/>
    </location>
</feature>
<comment type="caution">
    <text evidence="2">The sequence shown here is derived from an EMBL/GenBank/DDBJ whole genome shotgun (WGS) entry which is preliminary data.</text>
</comment>
<organism evidence="2 3">
    <name type="scientific">Sordaria macrospora</name>
    <dbReference type="NCBI Taxonomy" id="5147"/>
    <lineage>
        <taxon>Eukaryota</taxon>
        <taxon>Fungi</taxon>
        <taxon>Dikarya</taxon>
        <taxon>Ascomycota</taxon>
        <taxon>Pezizomycotina</taxon>
        <taxon>Sordariomycetes</taxon>
        <taxon>Sordariomycetidae</taxon>
        <taxon>Sordariales</taxon>
        <taxon>Sordariaceae</taxon>
        <taxon>Sordaria</taxon>
    </lineage>
</organism>
<reference evidence="2 3" key="1">
    <citation type="submission" date="2017-07" db="EMBL/GenBank/DDBJ databases">
        <title>Genome sequence of the Sordaria macrospora wild type strain R19027.</title>
        <authorList>
            <person name="Nowrousian M."/>
            <person name="Teichert I."/>
            <person name="Kueck U."/>
        </authorList>
    </citation>
    <scope>NUCLEOTIDE SEQUENCE [LARGE SCALE GENOMIC DNA]</scope>
    <source>
        <strain evidence="2 3">R19027</strain>
        <tissue evidence="2">Mycelium</tissue>
    </source>
</reference>
<feature type="compositionally biased region" description="Low complexity" evidence="1">
    <location>
        <begin position="124"/>
        <end position="139"/>
    </location>
</feature>
<feature type="compositionally biased region" description="Low complexity" evidence="1">
    <location>
        <begin position="163"/>
        <end position="174"/>
    </location>
</feature>
<dbReference type="EMBL" id="NMPR01000254">
    <property type="protein sequence ID" value="KAA8624151.1"/>
    <property type="molecule type" value="Genomic_DNA"/>
</dbReference>
<evidence type="ECO:0000313" key="2">
    <source>
        <dbReference type="EMBL" id="KAA8624151.1"/>
    </source>
</evidence>
<proteinExistence type="predicted"/>
<evidence type="ECO:0000313" key="3">
    <source>
        <dbReference type="Proteomes" id="UP000433876"/>
    </source>
</evidence>
<dbReference type="AlphaFoldDB" id="A0A8S8ZAH2"/>
<accession>A0A8S8ZAH2</accession>
<dbReference type="Proteomes" id="UP000433876">
    <property type="component" value="Unassembled WGS sequence"/>
</dbReference>
<evidence type="ECO:0000256" key="1">
    <source>
        <dbReference type="SAM" id="MobiDB-lite"/>
    </source>
</evidence>
<dbReference type="VEuPathDB" id="FungiDB:SMAC_09418"/>
<name>A0A8S8ZAH2_SORMA</name>
<gene>
    <name evidence="2" type="ORF">SMACR_09768</name>
</gene>